<accession>A0AA37IYU6</accession>
<reference evidence="2" key="1">
    <citation type="journal article" date="2022" name="Int. J. Syst. Evol. Microbiol.">
        <title>Genome-based, phenotypic and chemotaxonomic classification of Faecalibacterium strains: proposal of three novel species Faecalibacterium duncaniae sp. nov., Faecalibacterium hattorii sp. nov. and Faecalibacterium gallinarum sp. nov. .</title>
        <authorList>
            <person name="Sakamoto M."/>
            <person name="Sakurai N."/>
            <person name="Tanno H."/>
            <person name="Iino T."/>
            <person name="Ohkuma M."/>
            <person name="Endo A."/>
        </authorList>
    </citation>
    <scope>NUCLEOTIDE SEQUENCE</scope>
    <source>
        <strain evidence="2">JCM 17207</strain>
    </source>
</reference>
<evidence type="ECO:0000313" key="2">
    <source>
        <dbReference type="EMBL" id="GJN64839.1"/>
    </source>
</evidence>
<evidence type="ECO:0000256" key="1">
    <source>
        <dbReference type="SAM" id="SignalP"/>
    </source>
</evidence>
<protein>
    <recommendedName>
        <fullName evidence="4">X-X-X-Leu-X-X-Gly heptad repeats</fullName>
    </recommendedName>
</protein>
<evidence type="ECO:0008006" key="4">
    <source>
        <dbReference type="Google" id="ProtNLM"/>
    </source>
</evidence>
<dbReference type="AlphaFoldDB" id="A0AA37IYU6"/>
<name>A0AA37IYU6_9FIRM</name>
<comment type="caution">
    <text evidence="2">The sequence shown here is derived from an EMBL/GenBank/DDBJ whole genome shotgun (WGS) entry which is preliminary data.</text>
</comment>
<dbReference type="InterPro" id="IPR023908">
    <property type="entry name" value="xxxLxxG_rpt"/>
</dbReference>
<sequence length="573" mass="59704">MNLHLLPRRAAAGLLAAALLAGAVLPAGAAAPSTSKEEIVYANLSAEGEVTGVYVVSQFDGVAGQTITDYGDYTALRNMTTTDPLNYENGVLTLTPAEDGKIYCEGTLAEAQLPWLFELTYTLDGAEVSPEELAGKSGALVLTLSAKENPACEGDFFNQYALQINLTLDTHKAQNIVAPGATVANVGSNKQLTFLVLPGQETTLTVSADVTDFALDPISINGVRMRLSLDSGALTDSIGALTDGSTQLNDGAQALKDGIDQVKAGLDALNAQSSALTGGSAQVRSALTQLQGALAGVSASTDQLDTLLNGSAQIRDGLHQLNEGAAQLESQLSYQAYKEILAQNGLDLDELAAGNDQAIQMLNNLASFLPGCLRGQIDQIILLLEGNRANLGAIQTYLDAVNQGAQALSDGAATLDENYAVFDAGIRQLAATLTDMVGNLSLLTDAINTLAGQYPELDNGISAYTNAVGQLQAGAAQLAEGAAQLAAGTQELYTQTNGLGENDQLNSLLSMLTDEGQTQSFVSAENTEVEAVQFALQTEGITPEAAPVEEEPAAAPLNFWQKLLKLFGLYKEG</sequence>
<evidence type="ECO:0000313" key="3">
    <source>
        <dbReference type="Proteomes" id="UP001055185"/>
    </source>
</evidence>
<dbReference type="Proteomes" id="UP001055185">
    <property type="component" value="Unassembled WGS sequence"/>
</dbReference>
<feature type="chain" id="PRO_5041325519" description="X-X-X-Leu-X-X-Gly heptad repeats" evidence="1">
    <location>
        <begin position="30"/>
        <end position="573"/>
    </location>
</feature>
<dbReference type="NCBIfam" id="TIGR03057">
    <property type="entry name" value="xxxLxxG_by_4"/>
    <property type="match status" value="1"/>
</dbReference>
<dbReference type="EMBL" id="BQKV01000046">
    <property type="protein sequence ID" value="GJN64839.1"/>
    <property type="molecule type" value="Genomic_DNA"/>
</dbReference>
<keyword evidence="3" id="KW-1185">Reference proteome</keyword>
<keyword evidence="1" id="KW-0732">Signal</keyword>
<feature type="signal peptide" evidence="1">
    <location>
        <begin position="1"/>
        <end position="29"/>
    </location>
</feature>
<gene>
    <name evidence="2" type="ORF">JCM17207_14640</name>
</gene>
<organism evidence="2 3">
    <name type="scientific">Faecalibacterium gallinarum</name>
    <dbReference type="NCBI Taxonomy" id="2903556"/>
    <lineage>
        <taxon>Bacteria</taxon>
        <taxon>Bacillati</taxon>
        <taxon>Bacillota</taxon>
        <taxon>Clostridia</taxon>
        <taxon>Eubacteriales</taxon>
        <taxon>Oscillospiraceae</taxon>
        <taxon>Faecalibacterium</taxon>
    </lineage>
</organism>
<dbReference type="RefSeq" id="WP_238317027.1">
    <property type="nucleotide sequence ID" value="NZ_BQKV01000046.1"/>
</dbReference>
<proteinExistence type="predicted"/>
<dbReference type="Gene3D" id="1.10.287.950">
    <property type="entry name" value="Methyl-accepting chemotaxis protein"/>
    <property type="match status" value="2"/>
</dbReference>